<feature type="compositionally biased region" description="Basic and acidic residues" evidence="1">
    <location>
        <begin position="81"/>
        <end position="101"/>
    </location>
</feature>
<evidence type="ECO:0000256" key="1">
    <source>
        <dbReference type="SAM" id="MobiDB-lite"/>
    </source>
</evidence>
<proteinExistence type="predicted"/>
<gene>
    <name evidence="2" type="ORF">QYF61_022094</name>
</gene>
<reference evidence="2 3" key="1">
    <citation type="journal article" date="2023" name="J. Hered.">
        <title>Chromosome-level genome of the wood stork (Mycteria americana) provides insight into avian chromosome evolution.</title>
        <authorList>
            <person name="Flamio R. Jr."/>
            <person name="Ramstad K.M."/>
        </authorList>
    </citation>
    <scope>NUCLEOTIDE SEQUENCE [LARGE SCALE GENOMIC DNA]</scope>
    <source>
        <strain evidence="2">JAX WOST 10</strain>
    </source>
</reference>
<feature type="compositionally biased region" description="Basic and acidic residues" evidence="1">
    <location>
        <begin position="39"/>
        <end position="50"/>
    </location>
</feature>
<comment type="caution">
    <text evidence="2">The sequence shown here is derived from an EMBL/GenBank/DDBJ whole genome shotgun (WGS) entry which is preliminary data.</text>
</comment>
<sequence length="101" mass="11521">MTISQFFSMACKVRNNREEIEEKEKRGRVTPQASLLAALREDQEKGRENTGEQEDDGARYKSTIFFSSFGSTGTQGQPAFKEQHEDIRVDRQQRKEASFGG</sequence>
<protein>
    <submittedName>
        <fullName evidence="2">Uncharacterized protein</fullName>
    </submittedName>
</protein>
<dbReference type="Proteomes" id="UP001333110">
    <property type="component" value="Unassembled WGS sequence"/>
</dbReference>
<evidence type="ECO:0000313" key="2">
    <source>
        <dbReference type="EMBL" id="KAK4810391.1"/>
    </source>
</evidence>
<feature type="region of interest" description="Disordered" evidence="1">
    <location>
        <begin position="39"/>
        <end position="101"/>
    </location>
</feature>
<name>A0AAN7RVJ1_MYCAM</name>
<evidence type="ECO:0000313" key="3">
    <source>
        <dbReference type="Proteomes" id="UP001333110"/>
    </source>
</evidence>
<dbReference type="EMBL" id="JAUNZN010000019">
    <property type="protein sequence ID" value="KAK4810391.1"/>
    <property type="molecule type" value="Genomic_DNA"/>
</dbReference>
<dbReference type="AlphaFoldDB" id="A0AAN7RVJ1"/>
<accession>A0AAN7RVJ1</accession>
<keyword evidence="3" id="KW-1185">Reference proteome</keyword>
<feature type="compositionally biased region" description="Low complexity" evidence="1">
    <location>
        <begin position="65"/>
        <end position="77"/>
    </location>
</feature>
<organism evidence="2 3">
    <name type="scientific">Mycteria americana</name>
    <name type="common">Wood stork</name>
    <dbReference type="NCBI Taxonomy" id="33587"/>
    <lineage>
        <taxon>Eukaryota</taxon>
        <taxon>Metazoa</taxon>
        <taxon>Chordata</taxon>
        <taxon>Craniata</taxon>
        <taxon>Vertebrata</taxon>
        <taxon>Euteleostomi</taxon>
        <taxon>Archelosauria</taxon>
        <taxon>Archosauria</taxon>
        <taxon>Dinosauria</taxon>
        <taxon>Saurischia</taxon>
        <taxon>Theropoda</taxon>
        <taxon>Coelurosauria</taxon>
        <taxon>Aves</taxon>
        <taxon>Neognathae</taxon>
        <taxon>Neoaves</taxon>
        <taxon>Aequornithes</taxon>
        <taxon>Ciconiiformes</taxon>
        <taxon>Ciconiidae</taxon>
        <taxon>Mycteria</taxon>
    </lineage>
</organism>